<dbReference type="PANTHER" id="PTHR48060:SF21">
    <property type="entry name" value="L DOMAIN-LIKE PROTEIN"/>
    <property type="match status" value="1"/>
</dbReference>
<evidence type="ECO:0000256" key="4">
    <source>
        <dbReference type="ARBA" id="ARBA00022737"/>
    </source>
</evidence>
<dbReference type="FunFam" id="3.80.10.10:FF:000400">
    <property type="entry name" value="Nuclear pore complex protein NUP107"/>
    <property type="match status" value="1"/>
</dbReference>
<evidence type="ECO:0000259" key="6">
    <source>
        <dbReference type="Pfam" id="PF08263"/>
    </source>
</evidence>
<evidence type="ECO:0000313" key="8">
    <source>
        <dbReference type="Proteomes" id="UP000593574"/>
    </source>
</evidence>
<protein>
    <recommendedName>
        <fullName evidence="6">Leucine-rich repeat-containing N-terminal plant-type domain-containing protein</fullName>
    </recommendedName>
</protein>
<keyword evidence="4" id="KW-0677">Repeat</keyword>
<keyword evidence="3" id="KW-0732">Signal</keyword>
<dbReference type="Pfam" id="PF08263">
    <property type="entry name" value="LRRNT_2"/>
    <property type="match status" value="1"/>
</dbReference>
<dbReference type="EMBL" id="JABEZV010000009">
    <property type="protein sequence ID" value="MBA0721753.1"/>
    <property type="molecule type" value="Genomic_DNA"/>
</dbReference>
<feature type="non-terminal residue" evidence="7">
    <location>
        <position position="1"/>
    </location>
</feature>
<keyword evidence="8" id="KW-1185">Reference proteome</keyword>
<proteinExistence type="predicted"/>
<dbReference type="Pfam" id="PF13855">
    <property type="entry name" value="LRR_8"/>
    <property type="match status" value="1"/>
</dbReference>
<dbReference type="AlphaFoldDB" id="A0A7J9ACG2"/>
<evidence type="ECO:0000256" key="3">
    <source>
        <dbReference type="ARBA" id="ARBA00022729"/>
    </source>
</evidence>
<organism evidence="7 8">
    <name type="scientific">Gossypium laxum</name>
    <dbReference type="NCBI Taxonomy" id="34288"/>
    <lineage>
        <taxon>Eukaryota</taxon>
        <taxon>Viridiplantae</taxon>
        <taxon>Streptophyta</taxon>
        <taxon>Embryophyta</taxon>
        <taxon>Tracheophyta</taxon>
        <taxon>Spermatophyta</taxon>
        <taxon>Magnoliopsida</taxon>
        <taxon>eudicotyledons</taxon>
        <taxon>Gunneridae</taxon>
        <taxon>Pentapetalae</taxon>
        <taxon>rosids</taxon>
        <taxon>malvids</taxon>
        <taxon>Malvales</taxon>
        <taxon>Malvaceae</taxon>
        <taxon>Malvoideae</taxon>
        <taxon>Gossypium</taxon>
    </lineage>
</organism>
<dbReference type="InterPro" id="IPR053211">
    <property type="entry name" value="DNA_repair-toleration"/>
</dbReference>
<accession>A0A7J9ACG2</accession>
<comment type="subcellular location">
    <subcellularLocation>
        <location evidence="1">Membrane</location>
    </subcellularLocation>
</comment>
<evidence type="ECO:0000256" key="5">
    <source>
        <dbReference type="ARBA" id="ARBA00023136"/>
    </source>
</evidence>
<evidence type="ECO:0000256" key="2">
    <source>
        <dbReference type="ARBA" id="ARBA00022614"/>
    </source>
</evidence>
<reference evidence="7 8" key="1">
    <citation type="journal article" date="2019" name="Genome Biol. Evol.">
        <title>Insights into the evolution of the New World diploid cottons (Gossypium, subgenus Houzingenia) based on genome sequencing.</title>
        <authorList>
            <person name="Grover C.E."/>
            <person name="Arick M.A. 2nd"/>
            <person name="Thrash A."/>
            <person name="Conover J.L."/>
            <person name="Sanders W.S."/>
            <person name="Peterson D.G."/>
            <person name="Frelichowski J.E."/>
            <person name="Scheffler J.A."/>
            <person name="Scheffler B.E."/>
            <person name="Wendel J.F."/>
        </authorList>
    </citation>
    <scope>NUCLEOTIDE SEQUENCE [LARGE SCALE GENOMIC DNA]</scope>
    <source>
        <strain evidence="7">4</strain>
        <tissue evidence="7">Leaf</tissue>
    </source>
</reference>
<keyword evidence="5" id="KW-0472">Membrane</keyword>
<dbReference type="InterPro" id="IPR013210">
    <property type="entry name" value="LRR_N_plant-typ"/>
</dbReference>
<feature type="domain" description="Leucine-rich repeat-containing N-terminal plant-type" evidence="6">
    <location>
        <begin position="8"/>
        <end position="45"/>
    </location>
</feature>
<evidence type="ECO:0000256" key="1">
    <source>
        <dbReference type="ARBA" id="ARBA00004370"/>
    </source>
</evidence>
<dbReference type="Gene3D" id="3.80.10.10">
    <property type="entry name" value="Ribonuclease Inhibitor"/>
    <property type="match status" value="2"/>
</dbReference>
<name>A0A7J9ACG2_9ROSI</name>
<keyword evidence="2" id="KW-0433">Leucine-rich repeat</keyword>
<dbReference type="PRINTS" id="PR00019">
    <property type="entry name" value="LEURICHRPT"/>
</dbReference>
<evidence type="ECO:0000313" key="7">
    <source>
        <dbReference type="EMBL" id="MBA0721753.1"/>
    </source>
</evidence>
<dbReference type="InterPro" id="IPR032675">
    <property type="entry name" value="LRR_dom_sf"/>
</dbReference>
<dbReference type="GO" id="GO:0016020">
    <property type="term" value="C:membrane"/>
    <property type="evidence" value="ECO:0007669"/>
    <property type="project" value="UniProtKB-SubCell"/>
</dbReference>
<sequence length="168" mass="18659">MTARNLTTDQFALLEFKDRIVDPHNVLENNWTASSSVCRWIGVSCGIIHERVVALNLTNMNLRGTIPPHLGNLSFLLSLDLSSNNFYAICLKNWANTIHQTLVNMSNLEILNLEFNQLPVQVPSSIFNISSLKAIDLSSNSLSGSLSDDMCQHLPKLEGLHLSVNELS</sequence>
<dbReference type="PANTHER" id="PTHR48060">
    <property type="entry name" value="DNA DAMAGE-REPAIR/TOLERATION PROTEIN DRT100"/>
    <property type="match status" value="1"/>
</dbReference>
<dbReference type="Pfam" id="PF00560">
    <property type="entry name" value="LRR_1"/>
    <property type="match status" value="1"/>
</dbReference>
<dbReference type="Proteomes" id="UP000593574">
    <property type="component" value="Unassembled WGS sequence"/>
</dbReference>
<gene>
    <name evidence="7" type="ORF">Golax_009259</name>
</gene>
<dbReference type="InterPro" id="IPR001611">
    <property type="entry name" value="Leu-rich_rpt"/>
</dbReference>
<dbReference type="SUPFAM" id="SSF52058">
    <property type="entry name" value="L domain-like"/>
    <property type="match status" value="1"/>
</dbReference>
<comment type="caution">
    <text evidence="7">The sequence shown here is derived from an EMBL/GenBank/DDBJ whole genome shotgun (WGS) entry which is preliminary data.</text>
</comment>